<accession>A0A5N6PJE9</accession>
<reference evidence="2 3" key="1">
    <citation type="submission" date="2019-05" db="EMBL/GenBank/DDBJ databases">
        <title>Mikania micrantha, genome provides insights into the molecular mechanism of rapid growth.</title>
        <authorList>
            <person name="Liu B."/>
        </authorList>
    </citation>
    <scope>NUCLEOTIDE SEQUENCE [LARGE SCALE GENOMIC DNA]</scope>
    <source>
        <strain evidence="2">NLD-2019</strain>
        <tissue evidence="2">Leaf</tissue>
    </source>
</reference>
<dbReference type="Proteomes" id="UP000326396">
    <property type="component" value="Linkage Group LG12"/>
</dbReference>
<dbReference type="AlphaFoldDB" id="A0A5N6PJE9"/>
<proteinExistence type="predicted"/>
<protein>
    <submittedName>
        <fullName evidence="2">Uncharacterized protein</fullName>
    </submittedName>
</protein>
<evidence type="ECO:0000313" key="3">
    <source>
        <dbReference type="Proteomes" id="UP000326396"/>
    </source>
</evidence>
<evidence type="ECO:0000313" key="2">
    <source>
        <dbReference type="EMBL" id="KAD6454528.1"/>
    </source>
</evidence>
<gene>
    <name evidence="2" type="ORF">E3N88_09234</name>
</gene>
<sequence>MRPSIPAQRLKDFVGQDQENLAIEKDEHIKHVQNVDDLRLGTTNRANKLEKDNRKLAKQLQDLESSFKQKVKDITEGGKRSANNAIVQSRIKMASSAKVQGLDIWANELSDTQQSKEVESRKIAKGDKEEEENCASVGNPKASATKKGDENEA</sequence>
<keyword evidence="3" id="KW-1185">Reference proteome</keyword>
<feature type="region of interest" description="Disordered" evidence="1">
    <location>
        <begin position="108"/>
        <end position="153"/>
    </location>
</feature>
<feature type="compositionally biased region" description="Basic and acidic residues" evidence="1">
    <location>
        <begin position="114"/>
        <end position="128"/>
    </location>
</feature>
<dbReference type="EMBL" id="SZYD01000004">
    <property type="protein sequence ID" value="KAD6454528.1"/>
    <property type="molecule type" value="Genomic_DNA"/>
</dbReference>
<comment type="caution">
    <text evidence="2">The sequence shown here is derived from an EMBL/GenBank/DDBJ whole genome shotgun (WGS) entry which is preliminary data.</text>
</comment>
<organism evidence="2 3">
    <name type="scientific">Mikania micrantha</name>
    <name type="common">bitter vine</name>
    <dbReference type="NCBI Taxonomy" id="192012"/>
    <lineage>
        <taxon>Eukaryota</taxon>
        <taxon>Viridiplantae</taxon>
        <taxon>Streptophyta</taxon>
        <taxon>Embryophyta</taxon>
        <taxon>Tracheophyta</taxon>
        <taxon>Spermatophyta</taxon>
        <taxon>Magnoliopsida</taxon>
        <taxon>eudicotyledons</taxon>
        <taxon>Gunneridae</taxon>
        <taxon>Pentapetalae</taxon>
        <taxon>asterids</taxon>
        <taxon>campanulids</taxon>
        <taxon>Asterales</taxon>
        <taxon>Asteraceae</taxon>
        <taxon>Asteroideae</taxon>
        <taxon>Heliantheae alliance</taxon>
        <taxon>Eupatorieae</taxon>
        <taxon>Mikania</taxon>
    </lineage>
</organism>
<name>A0A5N6PJE9_9ASTR</name>
<evidence type="ECO:0000256" key="1">
    <source>
        <dbReference type="SAM" id="MobiDB-lite"/>
    </source>
</evidence>